<evidence type="ECO:0000313" key="4">
    <source>
        <dbReference type="EMBL" id="STZ08977.1"/>
    </source>
</evidence>
<dbReference type="CDD" id="cd00093">
    <property type="entry name" value="HTH_XRE"/>
    <property type="match status" value="1"/>
</dbReference>
<evidence type="ECO:0000256" key="1">
    <source>
        <dbReference type="ARBA" id="ARBA00023125"/>
    </source>
</evidence>
<dbReference type="Pfam" id="PF01381">
    <property type="entry name" value="HTH_3"/>
    <property type="match status" value="1"/>
</dbReference>
<gene>
    <name evidence="4" type="ORF">NCTC12877_01986</name>
</gene>
<dbReference type="PANTHER" id="PTHR46558">
    <property type="entry name" value="TRACRIPTIONAL REGULATORY PROTEIN-RELATED-RELATED"/>
    <property type="match status" value="1"/>
</dbReference>
<dbReference type="GeneID" id="77188440"/>
<evidence type="ECO:0000313" key="5">
    <source>
        <dbReference type="Proteomes" id="UP000254065"/>
    </source>
</evidence>
<keyword evidence="1" id="KW-0238">DNA-binding</keyword>
<dbReference type="AlphaFoldDB" id="A0A378R2V6"/>
<dbReference type="Gene3D" id="1.10.260.40">
    <property type="entry name" value="lambda repressor-like DNA-binding domains"/>
    <property type="match status" value="1"/>
</dbReference>
<dbReference type="PANTHER" id="PTHR46558:SF4">
    <property type="entry name" value="DNA-BIDING PHAGE PROTEIN"/>
    <property type="match status" value="1"/>
</dbReference>
<sequence length="128" mass="14954">MKTHEKIRELRENLDWSQEKMAEQLHMSANGYAKIERGETKLKLDKLEQIAQIFNIDIAELLSDKGIFVMMNENSDNNKANYYNNNPISLVAEIEKLNAIIEQKDLLLSEKERQIQMLNDFIKTLKGE</sequence>
<dbReference type="SMART" id="SM00530">
    <property type="entry name" value="HTH_XRE"/>
    <property type="match status" value="1"/>
</dbReference>
<dbReference type="GO" id="GO:0003677">
    <property type="term" value="F:DNA binding"/>
    <property type="evidence" value="ECO:0007669"/>
    <property type="project" value="UniProtKB-KW"/>
</dbReference>
<dbReference type="RefSeq" id="WP_029102174.1">
    <property type="nucleotide sequence ID" value="NZ_UGQB01000004.1"/>
</dbReference>
<protein>
    <submittedName>
        <fullName evidence="4">Predicted transcriptional regulator</fullName>
    </submittedName>
</protein>
<evidence type="ECO:0000259" key="3">
    <source>
        <dbReference type="PROSITE" id="PS50943"/>
    </source>
</evidence>
<dbReference type="InterPro" id="IPR010982">
    <property type="entry name" value="Lambda_DNA-bd_dom_sf"/>
</dbReference>
<organism evidence="4 5">
    <name type="scientific">Moraxella caprae</name>
    <dbReference type="NCBI Taxonomy" id="90240"/>
    <lineage>
        <taxon>Bacteria</taxon>
        <taxon>Pseudomonadati</taxon>
        <taxon>Pseudomonadota</taxon>
        <taxon>Gammaproteobacteria</taxon>
        <taxon>Moraxellales</taxon>
        <taxon>Moraxellaceae</taxon>
        <taxon>Moraxella</taxon>
    </lineage>
</organism>
<accession>A0A378R2V6</accession>
<dbReference type="SUPFAM" id="SSF47413">
    <property type="entry name" value="lambda repressor-like DNA-binding domains"/>
    <property type="match status" value="1"/>
</dbReference>
<dbReference type="STRING" id="1122244.GCA_000426885_00352"/>
<reference evidence="4 5" key="1">
    <citation type="submission" date="2018-06" db="EMBL/GenBank/DDBJ databases">
        <authorList>
            <consortium name="Pathogen Informatics"/>
            <person name="Doyle S."/>
        </authorList>
    </citation>
    <scope>NUCLEOTIDE SEQUENCE [LARGE SCALE GENOMIC DNA]</scope>
    <source>
        <strain evidence="4 5">NCTC12877</strain>
    </source>
</reference>
<dbReference type="EMBL" id="UGQB01000004">
    <property type="protein sequence ID" value="STZ08977.1"/>
    <property type="molecule type" value="Genomic_DNA"/>
</dbReference>
<dbReference type="PROSITE" id="PS50943">
    <property type="entry name" value="HTH_CROC1"/>
    <property type="match status" value="1"/>
</dbReference>
<keyword evidence="2" id="KW-0175">Coiled coil</keyword>
<dbReference type="OrthoDB" id="5678656at2"/>
<keyword evidence="5" id="KW-1185">Reference proteome</keyword>
<proteinExistence type="predicted"/>
<feature type="domain" description="HTH cro/C1-type" evidence="3">
    <location>
        <begin position="7"/>
        <end position="61"/>
    </location>
</feature>
<evidence type="ECO:0000256" key="2">
    <source>
        <dbReference type="SAM" id="Coils"/>
    </source>
</evidence>
<name>A0A378R2V6_9GAMM</name>
<feature type="coiled-coil region" evidence="2">
    <location>
        <begin position="94"/>
        <end position="128"/>
    </location>
</feature>
<dbReference type="Proteomes" id="UP000254065">
    <property type="component" value="Unassembled WGS sequence"/>
</dbReference>
<dbReference type="InterPro" id="IPR001387">
    <property type="entry name" value="Cro/C1-type_HTH"/>
</dbReference>